<dbReference type="AlphaFoldDB" id="A0AAW1XHP0"/>
<gene>
    <name evidence="2" type="ORF">M0R45_012915</name>
</gene>
<evidence type="ECO:0000256" key="1">
    <source>
        <dbReference type="SAM" id="MobiDB-lite"/>
    </source>
</evidence>
<keyword evidence="3" id="KW-1185">Reference proteome</keyword>
<reference evidence="2 3" key="1">
    <citation type="journal article" date="2023" name="G3 (Bethesda)">
        <title>A chromosome-length genome assembly and annotation of blackberry (Rubus argutus, cv. 'Hillquist').</title>
        <authorList>
            <person name="Bruna T."/>
            <person name="Aryal R."/>
            <person name="Dudchenko O."/>
            <person name="Sargent D.J."/>
            <person name="Mead D."/>
            <person name="Buti M."/>
            <person name="Cavallini A."/>
            <person name="Hytonen T."/>
            <person name="Andres J."/>
            <person name="Pham M."/>
            <person name="Weisz D."/>
            <person name="Mascagni F."/>
            <person name="Usai G."/>
            <person name="Natali L."/>
            <person name="Bassil N."/>
            <person name="Fernandez G.E."/>
            <person name="Lomsadze A."/>
            <person name="Armour M."/>
            <person name="Olukolu B."/>
            <person name="Poorten T."/>
            <person name="Britton C."/>
            <person name="Davik J."/>
            <person name="Ashrafi H."/>
            <person name="Aiden E.L."/>
            <person name="Borodovsky M."/>
            <person name="Worthington M."/>
        </authorList>
    </citation>
    <scope>NUCLEOTIDE SEQUENCE [LARGE SCALE GENOMIC DNA]</scope>
    <source>
        <strain evidence="2">PI 553951</strain>
    </source>
</reference>
<feature type="region of interest" description="Disordered" evidence="1">
    <location>
        <begin position="25"/>
        <end position="68"/>
    </location>
</feature>
<proteinExistence type="predicted"/>
<organism evidence="2 3">
    <name type="scientific">Rubus argutus</name>
    <name type="common">Southern blackberry</name>
    <dbReference type="NCBI Taxonomy" id="59490"/>
    <lineage>
        <taxon>Eukaryota</taxon>
        <taxon>Viridiplantae</taxon>
        <taxon>Streptophyta</taxon>
        <taxon>Embryophyta</taxon>
        <taxon>Tracheophyta</taxon>
        <taxon>Spermatophyta</taxon>
        <taxon>Magnoliopsida</taxon>
        <taxon>eudicotyledons</taxon>
        <taxon>Gunneridae</taxon>
        <taxon>Pentapetalae</taxon>
        <taxon>rosids</taxon>
        <taxon>fabids</taxon>
        <taxon>Rosales</taxon>
        <taxon>Rosaceae</taxon>
        <taxon>Rosoideae</taxon>
        <taxon>Rosoideae incertae sedis</taxon>
        <taxon>Rubus</taxon>
    </lineage>
</organism>
<feature type="region of interest" description="Disordered" evidence="1">
    <location>
        <begin position="100"/>
        <end position="122"/>
    </location>
</feature>
<dbReference type="EMBL" id="JBEDUW010000003">
    <property type="protein sequence ID" value="KAK9936052.1"/>
    <property type="molecule type" value="Genomic_DNA"/>
</dbReference>
<comment type="caution">
    <text evidence="2">The sequence shown here is derived from an EMBL/GenBank/DDBJ whole genome shotgun (WGS) entry which is preliminary data.</text>
</comment>
<feature type="compositionally biased region" description="Low complexity" evidence="1">
    <location>
        <begin position="45"/>
        <end position="63"/>
    </location>
</feature>
<sequence>MGNCCLRRDSAAVWASEDDWVSVSQLHQNSQQPEKQKLLGEDQFRSSPSLSCRRRSNGSSSGGDHQVKIKITKRELEALVGSRGGAGDVDQLLAGVINDRDEQVEEHHRPWRPALQTIPELN</sequence>
<dbReference type="PANTHER" id="PTHR33647:SF10">
    <property type="entry name" value="DUF4228 DOMAIN-CONTAINING PROTEIN"/>
    <property type="match status" value="1"/>
</dbReference>
<dbReference type="PANTHER" id="PTHR33647">
    <property type="entry name" value="OS01G0793900 PROTEIN"/>
    <property type="match status" value="1"/>
</dbReference>
<name>A0AAW1XHP0_RUBAR</name>
<evidence type="ECO:0000313" key="3">
    <source>
        <dbReference type="Proteomes" id="UP001457282"/>
    </source>
</evidence>
<dbReference type="Proteomes" id="UP001457282">
    <property type="component" value="Unassembled WGS sequence"/>
</dbReference>
<accession>A0AAW1XHP0</accession>
<evidence type="ECO:0000313" key="2">
    <source>
        <dbReference type="EMBL" id="KAK9936052.1"/>
    </source>
</evidence>
<feature type="compositionally biased region" description="Basic and acidic residues" evidence="1">
    <location>
        <begin position="34"/>
        <end position="44"/>
    </location>
</feature>
<protein>
    <submittedName>
        <fullName evidence="2">Uncharacterized protein</fullName>
    </submittedName>
</protein>